<gene>
    <name evidence="1" type="ORF">GCM10023205_03850</name>
</gene>
<reference evidence="2" key="1">
    <citation type="journal article" date="2019" name="Int. J. Syst. Evol. Microbiol.">
        <title>The Global Catalogue of Microorganisms (GCM) 10K type strain sequencing project: providing services to taxonomists for standard genome sequencing and annotation.</title>
        <authorList>
            <consortium name="The Broad Institute Genomics Platform"/>
            <consortium name="The Broad Institute Genome Sequencing Center for Infectious Disease"/>
            <person name="Wu L."/>
            <person name="Ma J."/>
        </authorList>
    </citation>
    <scope>NUCLEOTIDE SEQUENCE [LARGE SCALE GENOMIC DNA]</scope>
    <source>
        <strain evidence="2">JCM 17986</strain>
    </source>
</reference>
<proteinExistence type="predicted"/>
<name>A0ABP9GTA0_9ACTN</name>
<dbReference type="Proteomes" id="UP001500466">
    <property type="component" value="Unassembled WGS sequence"/>
</dbReference>
<protein>
    <submittedName>
        <fullName evidence="1">Uncharacterized protein</fullName>
    </submittedName>
</protein>
<comment type="caution">
    <text evidence="1">The sequence shown here is derived from an EMBL/GenBank/DDBJ whole genome shotgun (WGS) entry which is preliminary data.</text>
</comment>
<evidence type="ECO:0000313" key="2">
    <source>
        <dbReference type="Proteomes" id="UP001500466"/>
    </source>
</evidence>
<evidence type="ECO:0000313" key="1">
    <source>
        <dbReference type="EMBL" id="GAA4947202.1"/>
    </source>
</evidence>
<accession>A0ABP9GTA0</accession>
<dbReference type="EMBL" id="BAABHS010000001">
    <property type="protein sequence ID" value="GAA4947202.1"/>
    <property type="molecule type" value="Genomic_DNA"/>
</dbReference>
<organism evidence="1 2">
    <name type="scientific">Yinghuangia aomiensis</name>
    <dbReference type="NCBI Taxonomy" id="676205"/>
    <lineage>
        <taxon>Bacteria</taxon>
        <taxon>Bacillati</taxon>
        <taxon>Actinomycetota</taxon>
        <taxon>Actinomycetes</taxon>
        <taxon>Kitasatosporales</taxon>
        <taxon>Streptomycetaceae</taxon>
        <taxon>Yinghuangia</taxon>
    </lineage>
</organism>
<sequence length="394" mass="42978">MLVLGMDEDRRTRLPTRVRPVDVTDHSLTKITATATRNILPVPAGIALLEKKVDPADHEGILLIVVAPSPGAPHQILASGEPAGYPRRHGTTTVQLKEHEIDTAYRRRHAAQADRAARLDQVESDVFRARARSSSGPLITVSLVPDLPGNLTLDQQTVERLRRSAADDRPLVGRQHLVFRHTAVGHRRVVHTSDGPRGRNEFHAELHTDGSGSWGRWVNRVSTRAHPYGGTDSGFDLDTLVHTVASALGHLARHAAFTAGCSGTAALRVQACVDAHLYLEQDQWPAVDKRLAEGNWAYLMQRLSAGKPEYEAVAPERRWLATGESRALIDDLADGRGPLVSAAAELLGDLVQNYGMVEVPHLTRDGAVRPAAWLGNETATAANWVLQHRLDAVD</sequence>
<keyword evidence="2" id="KW-1185">Reference proteome</keyword>